<sequence length="159" mass="17506">MFAGFTSEVSVGYLVILAILIFLSMLRSIRGRKYKPGRVLFRPLLYLALGTLVVIGDQSILPLILLSTIAGIVVGLRFGSGATLFFNTGVLYYKRSITLYLIWLVLFLVRVGVEIALPLNQSGVTLVDSLLMFSGGLLVGEAYHLIKKASTYQYRGQNL</sequence>
<feature type="transmembrane region" description="Helical" evidence="1">
    <location>
        <begin position="6"/>
        <end position="27"/>
    </location>
</feature>
<feature type="transmembrane region" description="Helical" evidence="1">
    <location>
        <begin position="39"/>
        <end position="56"/>
    </location>
</feature>
<dbReference type="AlphaFoldDB" id="A0A2U9IWB2"/>
<accession>A0A2U9IWB2</accession>
<dbReference type="OrthoDB" id="34774at2157"/>
<reference evidence="3" key="2">
    <citation type="submission" date="2020-03" db="EMBL/GenBank/DDBJ databases">
        <title>Complete Genome Sequences of Extremely Thermoacidophilic, Metal-Mobilizing Type-Strain Members of the Archaeal Family Sulfolobaceae: Acidianus brierleyi DSM-1651T, Acidianus sulfidivorans DSM-18786T, Metallosphaera hakonensis DSM-7519T, and Metallosphaera prunae DSM-10039T.</title>
        <authorList>
            <person name="Counts J.A."/>
            <person name="Kelly R.M."/>
        </authorList>
    </citation>
    <scope>NUCLEOTIDE SEQUENCE [LARGE SCALE GENOMIC DNA]</scope>
    <source>
        <strain evidence="3">HO1-1</strain>
    </source>
</reference>
<keyword evidence="1" id="KW-0812">Transmembrane</keyword>
<dbReference type="Proteomes" id="UP000247586">
    <property type="component" value="Chromosome"/>
</dbReference>
<evidence type="ECO:0000256" key="1">
    <source>
        <dbReference type="SAM" id="Phobius"/>
    </source>
</evidence>
<protein>
    <submittedName>
        <fullName evidence="2">DUF1453 domain-containing protein</fullName>
    </submittedName>
</protein>
<dbReference type="EMBL" id="CP029287">
    <property type="protein sequence ID" value="AWS00340.1"/>
    <property type="molecule type" value="Genomic_DNA"/>
</dbReference>
<dbReference type="InterPro" id="IPR058247">
    <property type="entry name" value="DUF1453"/>
</dbReference>
<organism evidence="2 3">
    <name type="scientific">Metallosphaera hakonensis JCM 8857 = DSM 7519</name>
    <dbReference type="NCBI Taxonomy" id="1293036"/>
    <lineage>
        <taxon>Archaea</taxon>
        <taxon>Thermoproteota</taxon>
        <taxon>Thermoprotei</taxon>
        <taxon>Sulfolobales</taxon>
        <taxon>Sulfolobaceae</taxon>
        <taxon>Metallosphaera</taxon>
    </lineage>
</organism>
<dbReference type="Pfam" id="PF07301">
    <property type="entry name" value="DUF1453"/>
    <property type="match status" value="1"/>
</dbReference>
<proteinExistence type="predicted"/>
<gene>
    <name evidence="2" type="ORF">DFR87_12380</name>
</gene>
<keyword evidence="3" id="KW-1185">Reference proteome</keyword>
<dbReference type="RefSeq" id="WP_054837036.1">
    <property type="nucleotide sequence ID" value="NZ_BBBA01000020.1"/>
</dbReference>
<dbReference type="GeneID" id="36836153"/>
<keyword evidence="1" id="KW-1133">Transmembrane helix</keyword>
<feature type="transmembrane region" description="Helical" evidence="1">
    <location>
        <begin position="62"/>
        <end position="86"/>
    </location>
</feature>
<evidence type="ECO:0000313" key="3">
    <source>
        <dbReference type="Proteomes" id="UP000247586"/>
    </source>
</evidence>
<reference evidence="3" key="3">
    <citation type="submission" date="2020-03" db="EMBL/GenBank/DDBJ databases">
        <title>Sequencing and Assembly of Multiple Reported Metal-Biooxidizing Members of the Extremely Thermoacidophilic Archaeal Family Sulfolobaceae.</title>
        <authorList>
            <person name="Counts J.A."/>
            <person name="Kelly R.M."/>
        </authorList>
    </citation>
    <scope>NUCLEOTIDE SEQUENCE [LARGE SCALE GENOMIC DNA]</scope>
    <source>
        <strain evidence="3">HO1-1</strain>
    </source>
</reference>
<feature type="transmembrane region" description="Helical" evidence="1">
    <location>
        <begin position="129"/>
        <end position="146"/>
    </location>
</feature>
<dbReference type="KEGG" id="mhk:DFR87_12380"/>
<feature type="transmembrane region" description="Helical" evidence="1">
    <location>
        <begin position="98"/>
        <end position="117"/>
    </location>
</feature>
<reference evidence="2 3" key="1">
    <citation type="submission" date="2018-05" db="EMBL/GenBank/DDBJ databases">
        <title>Complete Genome Sequences of Extremely Thermoacidophilic, Metal-Mobilizing Type-Strain Members of the Archaeal Family Sulfolobaceae: Acidianus brierleyi DSM-1651T, Acidianus sulfidivorans DSM-18786T, Metallosphaera hakonensis DSM-7519T, and Metallosphaera prunae DSM-10039T.</title>
        <authorList>
            <person name="Counts J.A."/>
            <person name="Kelly R.M."/>
        </authorList>
    </citation>
    <scope>NUCLEOTIDE SEQUENCE [LARGE SCALE GENOMIC DNA]</scope>
    <source>
        <strain evidence="2 3">HO1-1</strain>
    </source>
</reference>
<keyword evidence="1" id="KW-0472">Membrane</keyword>
<name>A0A2U9IWB2_9CREN</name>
<evidence type="ECO:0000313" key="2">
    <source>
        <dbReference type="EMBL" id="AWS00340.1"/>
    </source>
</evidence>